<dbReference type="Gene3D" id="1.20.120.770">
    <property type="entry name" value="Amyloid precursor protein, E2 domain"/>
    <property type="match status" value="1"/>
</dbReference>
<dbReference type="Pfam" id="PF12925">
    <property type="entry name" value="APP_E2"/>
    <property type="match status" value="1"/>
</dbReference>
<dbReference type="PROSITE" id="PS51869">
    <property type="entry name" value="APP_E1"/>
    <property type="match status" value="1"/>
</dbReference>
<evidence type="ECO:0000256" key="5">
    <source>
        <dbReference type="PROSITE-ProRule" id="PRU01217"/>
    </source>
</evidence>
<dbReference type="AlphaFoldDB" id="A0A5J4NDH0"/>
<reference evidence="10 11" key="1">
    <citation type="journal article" date="2019" name="Gigascience">
        <title>Whole-genome sequence of the oriental lung fluke Paragonimus westermani.</title>
        <authorList>
            <person name="Oey H."/>
            <person name="Zakrzewski M."/>
            <person name="Narain K."/>
            <person name="Devi K.R."/>
            <person name="Agatsuma T."/>
            <person name="Nawaratna S."/>
            <person name="Gobert G.N."/>
            <person name="Jones M.K."/>
            <person name="Ragan M.A."/>
            <person name="McManus D.P."/>
            <person name="Krause L."/>
        </authorList>
    </citation>
    <scope>NUCLEOTIDE SEQUENCE [LARGE SCALE GENOMIC DNA]</scope>
    <source>
        <strain evidence="10 11">IND2009</strain>
    </source>
</reference>
<dbReference type="InterPro" id="IPR036454">
    <property type="entry name" value="Amyloid_glyco_heparin-bd_sf"/>
</dbReference>
<keyword evidence="5" id="KW-1015">Disulfide bond</keyword>
<dbReference type="InterPro" id="IPR036176">
    <property type="entry name" value="E2_sf"/>
</dbReference>
<feature type="disulfide bond" evidence="5">
    <location>
        <begin position="119"/>
        <end position="126"/>
    </location>
</feature>
<organism evidence="10 11">
    <name type="scientific">Paragonimus westermani</name>
    <dbReference type="NCBI Taxonomy" id="34504"/>
    <lineage>
        <taxon>Eukaryota</taxon>
        <taxon>Metazoa</taxon>
        <taxon>Spiralia</taxon>
        <taxon>Lophotrochozoa</taxon>
        <taxon>Platyhelminthes</taxon>
        <taxon>Trematoda</taxon>
        <taxon>Digenea</taxon>
        <taxon>Plagiorchiida</taxon>
        <taxon>Troglotremata</taxon>
        <taxon>Troglotrematidae</taxon>
        <taxon>Paragonimus</taxon>
    </lineage>
</organism>
<dbReference type="InterPro" id="IPR008154">
    <property type="entry name" value="Amyloid_glyco_extra"/>
</dbReference>
<accession>A0A5J4NDH0</accession>
<dbReference type="Proteomes" id="UP000324629">
    <property type="component" value="Unassembled WGS sequence"/>
</dbReference>
<dbReference type="GO" id="GO:0007417">
    <property type="term" value="P:central nervous system development"/>
    <property type="evidence" value="ECO:0007669"/>
    <property type="project" value="TreeGrafter"/>
</dbReference>
<evidence type="ECO:0000313" key="11">
    <source>
        <dbReference type="Proteomes" id="UP000324629"/>
    </source>
</evidence>
<evidence type="ECO:0000259" key="8">
    <source>
        <dbReference type="PROSITE" id="PS51869"/>
    </source>
</evidence>
<keyword evidence="3 7" id="KW-1133">Transmembrane helix</keyword>
<comment type="caution">
    <text evidence="5">Lacks conserved residue(s) required for the propagation of feature annotation.</text>
</comment>
<keyword evidence="4 7" id="KW-0472">Membrane</keyword>
<dbReference type="SUPFAM" id="SSF56491">
    <property type="entry name" value="A heparin-binding domain"/>
    <property type="match status" value="1"/>
</dbReference>
<comment type="similarity">
    <text evidence="5">Belongs to the APP family.</text>
</comment>
<evidence type="ECO:0008006" key="12">
    <source>
        <dbReference type="Google" id="ProtNLM"/>
    </source>
</evidence>
<evidence type="ECO:0000256" key="4">
    <source>
        <dbReference type="ARBA" id="ARBA00023136"/>
    </source>
</evidence>
<keyword evidence="11" id="KW-1185">Reference proteome</keyword>
<dbReference type="Pfam" id="PF02177">
    <property type="entry name" value="APP_N"/>
    <property type="match status" value="1"/>
</dbReference>
<comment type="caution">
    <text evidence="10">The sequence shown here is derived from an EMBL/GenBank/DDBJ whole genome shotgun (WGS) entry which is preliminary data.</text>
</comment>
<evidence type="ECO:0000259" key="9">
    <source>
        <dbReference type="PROSITE" id="PS51870"/>
    </source>
</evidence>
<evidence type="ECO:0000256" key="1">
    <source>
        <dbReference type="ARBA" id="ARBA00004479"/>
    </source>
</evidence>
<dbReference type="SUPFAM" id="SSF109843">
    <property type="entry name" value="CAPPD, an extracellular domain of amyloid beta A4 protein"/>
    <property type="match status" value="1"/>
</dbReference>
<dbReference type="PANTHER" id="PTHR23103">
    <property type="entry name" value="ALZHEIMER'S DISEASE BETA-AMYLOID RELATED"/>
    <property type="match status" value="1"/>
</dbReference>
<evidence type="ECO:0000256" key="7">
    <source>
        <dbReference type="SAM" id="Phobius"/>
    </source>
</evidence>
<feature type="compositionally biased region" description="Polar residues" evidence="6">
    <location>
        <begin position="555"/>
        <end position="569"/>
    </location>
</feature>
<proteinExistence type="inferred from homology"/>
<dbReference type="InterPro" id="IPR024329">
    <property type="entry name" value="Amyloid_glyco_E2_domain"/>
</dbReference>
<dbReference type="PANTHER" id="PTHR23103:SF15">
    <property type="entry name" value="AMYLOID-BETA-LIKE PROTEIN"/>
    <property type="match status" value="1"/>
</dbReference>
<feature type="domain" description="E2" evidence="9">
    <location>
        <begin position="257"/>
        <end position="458"/>
    </location>
</feature>
<keyword evidence="2 7" id="KW-0812">Transmembrane</keyword>
<feature type="transmembrane region" description="Helical" evidence="7">
    <location>
        <begin position="614"/>
        <end position="637"/>
    </location>
</feature>
<dbReference type="SMART" id="SM00006">
    <property type="entry name" value="A4_EXTRA"/>
    <property type="match status" value="1"/>
</dbReference>
<dbReference type="InterPro" id="IPR015849">
    <property type="entry name" value="Amyloid_glyco_heparin-bd"/>
</dbReference>
<feature type="region of interest" description="CuBD subdomain" evidence="5">
    <location>
        <begin position="153"/>
        <end position="215"/>
    </location>
</feature>
<dbReference type="GO" id="GO:0008201">
    <property type="term" value="F:heparin binding"/>
    <property type="evidence" value="ECO:0007669"/>
    <property type="project" value="UniProtKB-UniRule"/>
</dbReference>
<sequence>MRGREFVGAGQDLTNVLHGTSEYRIDVPYPMKMSHFLLIISCFLLFGYVHGKDSPTAVAFYCGRPTLYLTNAGWIQDQSQGCLHNVSDIVAYCRKIYADMTITHTAFSPSIEIRLEHWCPINQPNCKTTPNDSFVIQPWICSASMPLPLTVPVGCKLTKLGGRTNNTCHKLDHWSQLAHETCSKVQDILPVKPCIKEGSYQYRHFLGANIVCCDSGRIQAMHTSPESDLSSQPSLEKSLVASQDDSLVIARDEEVYQDYLQRPLPLLDKQHERERFHTAKHAHTEAFRKRTQMLEQELIEAESRLSKDDWLTKPELTQEAENRLHQEFRQKFVAVCEEAHASGLQLSEIHHQRILNIIERQINSTLTGWDEAIHREPLNATQLKIAFERLLNVTEHLRYRLVKRFERLRSDYPLESVRESDDVVNRLSHLDQILQANLDKLNATPSLKTDVYNHWNQLRDTNYATIEASARAVLITPVQLPDGLKPSLSQEFALAAEKIISKHRHRLPQHERFNKGSKNVPNMLTHFDPPHLIRVGSVETESQHEEIRIRHSEDSMQSSFEHTSSNLSKSDAKTEDIVLKVKLPKPERSDENPRVLQPPVIDVSTHRTSNSVTIGMLVTFGCISILFVLIMATRAYLRRVRLRRAGYSLSVVEVDEVQATSRPLTTATAVTAVPHESADSRLLAGWQVNGYENPAYKYQSSAARLPMSE</sequence>
<feature type="region of interest" description="GFLD subdomain" evidence="5">
    <location>
        <begin position="52"/>
        <end position="146"/>
    </location>
</feature>
<dbReference type="PROSITE" id="PS51870">
    <property type="entry name" value="APP_E2"/>
    <property type="match status" value="1"/>
</dbReference>
<evidence type="ECO:0000313" key="10">
    <source>
        <dbReference type="EMBL" id="KAA3673567.1"/>
    </source>
</evidence>
<dbReference type="InterPro" id="IPR019543">
    <property type="entry name" value="APP_amyloid_C"/>
</dbReference>
<dbReference type="EMBL" id="QNGE01003821">
    <property type="protein sequence ID" value="KAA3673567.1"/>
    <property type="molecule type" value="Genomic_DNA"/>
</dbReference>
<evidence type="ECO:0000256" key="3">
    <source>
        <dbReference type="ARBA" id="ARBA00022989"/>
    </source>
</evidence>
<dbReference type="Gene3D" id="3.90.570.10">
    <property type="entry name" value="Amyloidogenic glycoprotein, heparin-binding domain"/>
    <property type="match status" value="1"/>
</dbReference>
<dbReference type="GO" id="GO:0016020">
    <property type="term" value="C:membrane"/>
    <property type="evidence" value="ECO:0007669"/>
    <property type="project" value="UniProtKB-SubCell"/>
</dbReference>
<name>A0A5J4NDH0_9TREM</name>
<evidence type="ECO:0000256" key="2">
    <source>
        <dbReference type="ARBA" id="ARBA00022692"/>
    </source>
</evidence>
<gene>
    <name evidence="10" type="ORF">DEA37_0011808</name>
</gene>
<feature type="region of interest" description="Disordered" evidence="6">
    <location>
        <begin position="550"/>
        <end position="571"/>
    </location>
</feature>
<dbReference type="Pfam" id="PF10515">
    <property type="entry name" value="APP_amyloid"/>
    <property type="match status" value="1"/>
</dbReference>
<comment type="subcellular location">
    <subcellularLocation>
        <location evidence="1">Membrane</location>
        <topology evidence="1">Single-pass type I membrane protein</topology>
    </subcellularLocation>
</comment>
<dbReference type="InterPro" id="IPR008155">
    <property type="entry name" value="Amyloid_glyco"/>
</dbReference>
<dbReference type="GO" id="GO:0007409">
    <property type="term" value="P:axonogenesis"/>
    <property type="evidence" value="ECO:0007669"/>
    <property type="project" value="TreeGrafter"/>
</dbReference>
<evidence type="ECO:0000256" key="6">
    <source>
        <dbReference type="SAM" id="MobiDB-lite"/>
    </source>
</evidence>
<feature type="domain" description="E1" evidence="8">
    <location>
        <begin position="52"/>
        <end position="215"/>
    </location>
</feature>
<protein>
    <recommendedName>
        <fullName evidence="12">Amyloid beta A4 protein</fullName>
    </recommendedName>
</protein>